<reference evidence="2 3" key="2">
    <citation type="submission" date="2017-08" db="EMBL/GenBank/DDBJ databases">
        <authorList>
            <person name="de Groot N.N."/>
        </authorList>
    </citation>
    <scope>NUCLEOTIDE SEQUENCE [LARGE SCALE GENOMIC DNA]</scope>
    <source>
        <strain evidence="2">Orrdi1</strain>
    </source>
</reference>
<dbReference type="EMBL" id="LT907988">
    <property type="protein sequence ID" value="SOE51425.1"/>
    <property type="molecule type" value="Genomic_DNA"/>
</dbReference>
<accession>A0A1C3JYA4</accession>
<dbReference type="AlphaFoldDB" id="A0A1C3JYA4"/>
<evidence type="ECO:0000313" key="2">
    <source>
        <dbReference type="EMBL" id="SOE51425.1"/>
    </source>
</evidence>
<dbReference type="KEGG" id="odi:ODI_R3433"/>
<evidence type="ECO:0008006" key="4">
    <source>
        <dbReference type="Google" id="ProtNLM"/>
    </source>
</evidence>
<keyword evidence="3" id="KW-1185">Reference proteome</keyword>
<reference evidence="1 3" key="1">
    <citation type="submission" date="2016-06" db="EMBL/GenBank/DDBJ databases">
        <authorList>
            <person name="Kjaerup R.B."/>
            <person name="Dalgaard T.S."/>
            <person name="Juul-Madsen H.R."/>
        </authorList>
    </citation>
    <scope>NUCLEOTIDE SEQUENCE [LARGE SCALE GENOMIC DNA]</scope>
    <source>
        <strain evidence="1">Orrdi1</strain>
    </source>
</reference>
<gene>
    <name evidence="1" type="ORF">ODI_02222</name>
    <name evidence="2" type="ORF">ODI_R3433</name>
</gene>
<protein>
    <recommendedName>
        <fullName evidence="4">Nucleotidyl transferase AbiEii toxin, Type IV TA system</fullName>
    </recommendedName>
</protein>
<proteinExistence type="predicted"/>
<dbReference type="EMBL" id="FLRC01000006">
    <property type="protein sequence ID" value="SBT24134.1"/>
    <property type="molecule type" value="Genomic_DNA"/>
</dbReference>
<name>A0A1C3JYA4_9BURK</name>
<dbReference type="STRING" id="1851544.ODI_02222"/>
<dbReference type="InterPro" id="IPR014942">
    <property type="entry name" value="AbiEii"/>
</dbReference>
<sequence>MLMFRHDHRTSKDIDIFVPDPQYLGYLTPRLSDRTADLTTNYVEDPSSYIKLQFEEGEIDFVASPNLLKNAWERWEIQGQAIRVEHSAEIIAKKMFHRGNQASARDLFDLCLVIEREPDMLMTAAPHLLLHRDAFLARIQKPSAILRSSFEAIDTRRYTPSFAHCVDVASSFLKNL</sequence>
<dbReference type="Pfam" id="PF08843">
    <property type="entry name" value="AbiEii"/>
    <property type="match status" value="1"/>
</dbReference>
<evidence type="ECO:0000313" key="1">
    <source>
        <dbReference type="EMBL" id="SBT24134.1"/>
    </source>
</evidence>
<evidence type="ECO:0000313" key="3">
    <source>
        <dbReference type="Proteomes" id="UP000078558"/>
    </source>
</evidence>
<organism evidence="1 3">
    <name type="scientific">Orrella dioscoreae</name>
    <dbReference type="NCBI Taxonomy" id="1851544"/>
    <lineage>
        <taxon>Bacteria</taxon>
        <taxon>Pseudomonadati</taxon>
        <taxon>Pseudomonadota</taxon>
        <taxon>Betaproteobacteria</taxon>
        <taxon>Burkholderiales</taxon>
        <taxon>Alcaligenaceae</taxon>
        <taxon>Orrella</taxon>
    </lineage>
</organism>
<dbReference type="Proteomes" id="UP000078558">
    <property type="component" value="Chromosome I"/>
</dbReference>